<comment type="caution">
    <text evidence="2">The sequence shown here is derived from an EMBL/GenBank/DDBJ whole genome shotgun (WGS) entry which is preliminary data.</text>
</comment>
<sequence>MNPQYYYLLHIFSLFVLTAHTFMAFANPDPANRKQTMIITGIATLLVLVSGFGLLAKIHANQFSAWVIVKLVCWLGLSALAGIAYRRPHLRGTLAAIALGLILVALATVYIFRFPAAV</sequence>
<dbReference type="Proteomes" id="UP000290218">
    <property type="component" value="Unassembled WGS sequence"/>
</dbReference>
<reference evidence="2 3" key="1">
    <citation type="submission" date="2019-01" db="EMBL/GenBank/DDBJ databases">
        <title>Lacunisphaera sp. strain TWA-58.</title>
        <authorList>
            <person name="Chen W.-M."/>
        </authorList>
    </citation>
    <scope>NUCLEOTIDE SEQUENCE [LARGE SCALE GENOMIC DNA]</scope>
    <source>
        <strain evidence="2 3">TWA-58</strain>
    </source>
</reference>
<dbReference type="AlphaFoldDB" id="A0A4V1M6J6"/>
<evidence type="ECO:0000256" key="1">
    <source>
        <dbReference type="SAM" id="Phobius"/>
    </source>
</evidence>
<dbReference type="RefSeq" id="WP_129046994.1">
    <property type="nucleotide sequence ID" value="NZ_SDHX01000001.1"/>
</dbReference>
<organism evidence="2 3">
    <name type="scientific">Oleiharenicola lentus</name>
    <dbReference type="NCBI Taxonomy" id="2508720"/>
    <lineage>
        <taxon>Bacteria</taxon>
        <taxon>Pseudomonadati</taxon>
        <taxon>Verrucomicrobiota</taxon>
        <taxon>Opitutia</taxon>
        <taxon>Opitutales</taxon>
        <taxon>Opitutaceae</taxon>
        <taxon>Oleiharenicola</taxon>
    </lineage>
</organism>
<feature type="transmembrane region" description="Helical" evidence="1">
    <location>
        <begin position="6"/>
        <end position="26"/>
    </location>
</feature>
<evidence type="ECO:0000313" key="3">
    <source>
        <dbReference type="Proteomes" id="UP000290218"/>
    </source>
</evidence>
<dbReference type="EMBL" id="SDHX01000001">
    <property type="protein sequence ID" value="RXK55629.1"/>
    <property type="molecule type" value="Genomic_DNA"/>
</dbReference>
<dbReference type="Pfam" id="PF04247">
    <property type="entry name" value="SirB"/>
    <property type="match status" value="1"/>
</dbReference>
<keyword evidence="3" id="KW-1185">Reference proteome</keyword>
<feature type="transmembrane region" description="Helical" evidence="1">
    <location>
        <begin position="64"/>
        <end position="85"/>
    </location>
</feature>
<name>A0A4V1M6J6_9BACT</name>
<keyword evidence="1" id="KW-1133">Transmembrane helix</keyword>
<accession>A0A4V1M6J6</accession>
<keyword evidence="1" id="KW-0812">Transmembrane</keyword>
<feature type="transmembrane region" description="Helical" evidence="1">
    <location>
        <begin position="38"/>
        <end position="58"/>
    </location>
</feature>
<proteinExistence type="predicted"/>
<evidence type="ECO:0000313" key="2">
    <source>
        <dbReference type="EMBL" id="RXK55629.1"/>
    </source>
</evidence>
<feature type="transmembrane region" description="Helical" evidence="1">
    <location>
        <begin position="92"/>
        <end position="112"/>
    </location>
</feature>
<dbReference type="InterPro" id="IPR007360">
    <property type="entry name" value="SirB"/>
</dbReference>
<keyword evidence="1" id="KW-0472">Membrane</keyword>
<evidence type="ECO:0008006" key="4">
    <source>
        <dbReference type="Google" id="ProtNLM"/>
    </source>
</evidence>
<gene>
    <name evidence="2" type="ORF">ESB00_07005</name>
</gene>
<protein>
    <recommendedName>
        <fullName evidence="4">Invasion protein</fullName>
    </recommendedName>
</protein>
<dbReference type="OrthoDB" id="196781at2"/>